<sequence>MSAQVSPLHALGHTSTSQAFLSVLRSMGCHDDALLEKRTFYAPAPATAYWTFALLPNTVCWQLEQREQREQGGSESEWRCVAVDVYNIQRGPTATTATAAGGWSAGDPCSPAILDLRFNLLLPNESDRGDHQSASRAHSHTHSHSHSRCLNLEPATTGSQLLDMLGEPHRKGGGQSDTRLGPSAWLEWTVQMAIRQPQVHDDDDDNDDPLMTCITVQIEMAGAESKGASRWQKDKAGAAIWGVCTFALV</sequence>
<dbReference type="RefSeq" id="XP_025366371.1">
    <property type="nucleotide sequence ID" value="XM_025516523.1"/>
</dbReference>
<evidence type="ECO:0000256" key="1">
    <source>
        <dbReference type="SAM" id="MobiDB-lite"/>
    </source>
</evidence>
<proteinExistence type="predicted"/>
<dbReference type="AlphaFoldDB" id="A0A316VSN1"/>
<evidence type="ECO:0000313" key="3">
    <source>
        <dbReference type="Proteomes" id="UP000245783"/>
    </source>
</evidence>
<name>A0A316VSN1_9BASI</name>
<organism evidence="2 3">
    <name type="scientific">Ceraceosorus guamensis</name>
    <dbReference type="NCBI Taxonomy" id="1522189"/>
    <lineage>
        <taxon>Eukaryota</taxon>
        <taxon>Fungi</taxon>
        <taxon>Dikarya</taxon>
        <taxon>Basidiomycota</taxon>
        <taxon>Ustilaginomycotina</taxon>
        <taxon>Exobasidiomycetes</taxon>
        <taxon>Ceraceosorales</taxon>
        <taxon>Ceraceosoraceae</taxon>
        <taxon>Ceraceosorus</taxon>
    </lineage>
</organism>
<dbReference type="GeneID" id="37038393"/>
<feature type="region of interest" description="Disordered" evidence="1">
    <location>
        <begin position="127"/>
        <end position="150"/>
    </location>
</feature>
<dbReference type="EMBL" id="KZ819485">
    <property type="protein sequence ID" value="PWN39211.1"/>
    <property type="molecule type" value="Genomic_DNA"/>
</dbReference>
<evidence type="ECO:0000313" key="2">
    <source>
        <dbReference type="EMBL" id="PWN39211.1"/>
    </source>
</evidence>
<feature type="compositionally biased region" description="Basic residues" evidence="1">
    <location>
        <begin position="137"/>
        <end position="147"/>
    </location>
</feature>
<keyword evidence="3" id="KW-1185">Reference proteome</keyword>
<dbReference type="OrthoDB" id="2224399at2759"/>
<accession>A0A316VSN1</accession>
<reference evidence="2 3" key="1">
    <citation type="journal article" date="2018" name="Mol. Biol. Evol.">
        <title>Broad Genomic Sampling Reveals a Smut Pathogenic Ancestry of the Fungal Clade Ustilaginomycotina.</title>
        <authorList>
            <person name="Kijpornyongpan T."/>
            <person name="Mondo S.J."/>
            <person name="Barry K."/>
            <person name="Sandor L."/>
            <person name="Lee J."/>
            <person name="Lipzen A."/>
            <person name="Pangilinan J."/>
            <person name="LaButti K."/>
            <person name="Hainaut M."/>
            <person name="Henrissat B."/>
            <person name="Grigoriev I.V."/>
            <person name="Spatafora J.W."/>
            <person name="Aime M.C."/>
        </authorList>
    </citation>
    <scope>NUCLEOTIDE SEQUENCE [LARGE SCALE GENOMIC DNA]</scope>
    <source>
        <strain evidence="2 3">MCA 4658</strain>
    </source>
</reference>
<protein>
    <submittedName>
        <fullName evidence="2">Uncharacterized protein</fullName>
    </submittedName>
</protein>
<dbReference type="Proteomes" id="UP000245783">
    <property type="component" value="Unassembled WGS sequence"/>
</dbReference>
<dbReference type="InParanoid" id="A0A316VSN1"/>
<gene>
    <name evidence="2" type="ORF">IE81DRAFT_350368</name>
</gene>